<dbReference type="InterPro" id="IPR000064">
    <property type="entry name" value="NLP_P60_dom"/>
</dbReference>
<keyword evidence="7" id="KW-1185">Reference proteome</keyword>
<keyword evidence="3 6" id="KW-0378">Hydrolase</keyword>
<dbReference type="AlphaFoldDB" id="A0A927N2G9"/>
<protein>
    <submittedName>
        <fullName evidence="6">Cell wall-associated NlpC family hydrolase</fullName>
    </submittedName>
</protein>
<evidence type="ECO:0000259" key="5">
    <source>
        <dbReference type="PROSITE" id="PS51935"/>
    </source>
</evidence>
<dbReference type="InterPro" id="IPR057812">
    <property type="entry name" value="SH3_YKFC_2nd"/>
</dbReference>
<feature type="domain" description="NlpC/P60" evidence="5">
    <location>
        <begin position="183"/>
        <end position="305"/>
    </location>
</feature>
<evidence type="ECO:0000313" key="6">
    <source>
        <dbReference type="EMBL" id="MBE1609743.1"/>
    </source>
</evidence>
<dbReference type="InterPro" id="IPR038765">
    <property type="entry name" value="Papain-like_cys_pep_sf"/>
</dbReference>
<dbReference type="Pfam" id="PF23795">
    <property type="entry name" value="SH3_YKFC_2nd"/>
    <property type="match status" value="1"/>
</dbReference>
<evidence type="ECO:0000313" key="7">
    <source>
        <dbReference type="Proteomes" id="UP000638648"/>
    </source>
</evidence>
<dbReference type="Pfam" id="PF08239">
    <property type="entry name" value="SH3_3"/>
    <property type="match status" value="1"/>
</dbReference>
<evidence type="ECO:0000256" key="4">
    <source>
        <dbReference type="ARBA" id="ARBA00022807"/>
    </source>
</evidence>
<dbReference type="GO" id="GO:0006508">
    <property type="term" value="P:proteolysis"/>
    <property type="evidence" value="ECO:0007669"/>
    <property type="project" value="UniProtKB-KW"/>
</dbReference>
<dbReference type="SUPFAM" id="SSF54001">
    <property type="entry name" value="Cysteine proteinases"/>
    <property type="match status" value="1"/>
</dbReference>
<gene>
    <name evidence="6" type="ORF">HEB94_006591</name>
</gene>
<dbReference type="PROSITE" id="PS51935">
    <property type="entry name" value="NLPC_P60"/>
    <property type="match status" value="1"/>
</dbReference>
<keyword evidence="4" id="KW-0788">Thiol protease</keyword>
<dbReference type="GO" id="GO:0008234">
    <property type="term" value="F:cysteine-type peptidase activity"/>
    <property type="evidence" value="ECO:0007669"/>
    <property type="project" value="UniProtKB-KW"/>
</dbReference>
<dbReference type="Proteomes" id="UP000638648">
    <property type="component" value="Unassembled WGS sequence"/>
</dbReference>
<evidence type="ECO:0000256" key="3">
    <source>
        <dbReference type="ARBA" id="ARBA00022801"/>
    </source>
</evidence>
<dbReference type="InterPro" id="IPR003646">
    <property type="entry name" value="SH3-like_bac-type"/>
</dbReference>
<reference evidence="6" key="1">
    <citation type="submission" date="2020-10" db="EMBL/GenBank/DDBJ databases">
        <title>Sequencing the genomes of 1000 actinobacteria strains.</title>
        <authorList>
            <person name="Klenk H.-P."/>
        </authorList>
    </citation>
    <scope>NUCLEOTIDE SEQUENCE</scope>
    <source>
        <strain evidence="6">DSM 45354</strain>
    </source>
</reference>
<organism evidence="6 7">
    <name type="scientific">Actinopolymorpha pittospori</name>
    <dbReference type="NCBI Taxonomy" id="648752"/>
    <lineage>
        <taxon>Bacteria</taxon>
        <taxon>Bacillati</taxon>
        <taxon>Actinomycetota</taxon>
        <taxon>Actinomycetes</taxon>
        <taxon>Propionibacteriales</taxon>
        <taxon>Actinopolymorphaceae</taxon>
        <taxon>Actinopolymorpha</taxon>
    </lineage>
</organism>
<comment type="caution">
    <text evidence="6">The sequence shown here is derived from an EMBL/GenBank/DDBJ whole genome shotgun (WGS) entry which is preliminary data.</text>
</comment>
<dbReference type="Gene3D" id="2.30.30.40">
    <property type="entry name" value="SH3 Domains"/>
    <property type="match status" value="2"/>
</dbReference>
<evidence type="ECO:0000256" key="1">
    <source>
        <dbReference type="ARBA" id="ARBA00007074"/>
    </source>
</evidence>
<comment type="similarity">
    <text evidence="1">Belongs to the peptidase C40 family.</text>
</comment>
<dbReference type="Gene3D" id="3.90.1720.10">
    <property type="entry name" value="endopeptidase domain like (from Nostoc punctiforme)"/>
    <property type="match status" value="1"/>
</dbReference>
<dbReference type="PANTHER" id="PTHR47053">
    <property type="entry name" value="MUREIN DD-ENDOPEPTIDASE MEPH-RELATED"/>
    <property type="match status" value="1"/>
</dbReference>
<evidence type="ECO:0000256" key="2">
    <source>
        <dbReference type="ARBA" id="ARBA00022670"/>
    </source>
</evidence>
<dbReference type="EMBL" id="JADBEM010000001">
    <property type="protein sequence ID" value="MBE1609743.1"/>
    <property type="molecule type" value="Genomic_DNA"/>
</dbReference>
<dbReference type="InterPro" id="IPR051202">
    <property type="entry name" value="Peptidase_C40"/>
</dbReference>
<proteinExistence type="inferred from homology"/>
<accession>A0A927N2G9</accession>
<dbReference type="RefSeq" id="WP_192753272.1">
    <property type="nucleotide sequence ID" value="NZ_BAABJL010000181.1"/>
</dbReference>
<keyword evidence="2" id="KW-0645">Protease</keyword>
<dbReference type="PANTHER" id="PTHR47053:SF3">
    <property type="entry name" value="GAMMA-D-GLUTAMYL-L-LYSINE DIPEPTIDYL-PEPTIDASE"/>
    <property type="match status" value="1"/>
</dbReference>
<dbReference type="Pfam" id="PF00877">
    <property type="entry name" value="NLPC_P60"/>
    <property type="match status" value="1"/>
</dbReference>
<name>A0A927N2G9_9ACTN</name>
<sequence>MPAPDLSVQASTAIGVAATVLWTNPDAPREIDAPILAADPDPRAWAAGLDTPARRDLNDRILTQLLAGEPVEVLEEHRDWLRVVAPWQPSDRDERGYPGWVPRAHVSVAAAPAEREAVVTVEETRLEPAPGARGLVSAALSYATILPVLDDAEGRVRVATPGGGSAFLDASACVVRQTGHAHPVDTRAVLAAARSFVGLSYLWGGMSAFGLDCSGLVHISFRALGRIVPRDAHDQADASVRVPLADARPGDLLFFARPGKSIHHVGFAAGTPQGTPPAEGPYLLHAPGTGKEVCEEAMNADRRATLVDLAGRLADSGDAP</sequence>